<evidence type="ECO:0000313" key="1">
    <source>
        <dbReference type="EMBL" id="WAC13342.1"/>
    </source>
</evidence>
<organism evidence="1 2">
    <name type="scientific">Dyadobacter pollutisoli</name>
    <dbReference type="NCBI Taxonomy" id="2910158"/>
    <lineage>
        <taxon>Bacteria</taxon>
        <taxon>Pseudomonadati</taxon>
        <taxon>Bacteroidota</taxon>
        <taxon>Cytophagia</taxon>
        <taxon>Cytophagales</taxon>
        <taxon>Spirosomataceae</taxon>
        <taxon>Dyadobacter</taxon>
    </lineage>
</organism>
<accession>A0A9E8NE71</accession>
<dbReference type="AlphaFoldDB" id="A0A9E8NE71"/>
<name>A0A9E8NE71_9BACT</name>
<evidence type="ECO:0000313" key="2">
    <source>
        <dbReference type="Proteomes" id="UP001164653"/>
    </source>
</evidence>
<sequence length="50" mass="5603">MSTFQTSFIKVVTGIFVSAKQEPEKAFPAKADGFEVFLSRIKANSHRIRS</sequence>
<proteinExistence type="predicted"/>
<gene>
    <name evidence="1" type="ORF">ON006_05135</name>
</gene>
<reference evidence="1" key="1">
    <citation type="submission" date="2022-11" db="EMBL/GenBank/DDBJ databases">
        <title>Dyadobacter pollutisoli sp. nov., isolated from plastic dumped soil.</title>
        <authorList>
            <person name="Kim J.M."/>
            <person name="Kim K.R."/>
            <person name="Lee J.K."/>
            <person name="Hao L."/>
            <person name="Jeon C.O."/>
        </authorList>
    </citation>
    <scope>NUCLEOTIDE SEQUENCE</scope>
    <source>
        <strain evidence="1">U1</strain>
    </source>
</reference>
<dbReference type="EMBL" id="CP112998">
    <property type="protein sequence ID" value="WAC13342.1"/>
    <property type="molecule type" value="Genomic_DNA"/>
</dbReference>
<protein>
    <submittedName>
        <fullName evidence="1">Uncharacterized protein</fullName>
    </submittedName>
</protein>
<dbReference type="KEGG" id="dpf:ON006_05135"/>
<keyword evidence="2" id="KW-1185">Reference proteome</keyword>
<dbReference type="RefSeq" id="WP_244819545.1">
    <property type="nucleotide sequence ID" value="NZ_CP112998.1"/>
</dbReference>
<dbReference type="Proteomes" id="UP001164653">
    <property type="component" value="Chromosome"/>
</dbReference>